<keyword evidence="1" id="KW-1133">Transmembrane helix</keyword>
<dbReference type="Proteomes" id="UP000242141">
    <property type="component" value="Unassembled WGS sequence"/>
</dbReference>
<accession>A0A0G7ZM72</accession>
<feature type="transmembrane region" description="Helical" evidence="1">
    <location>
        <begin position="80"/>
        <end position="101"/>
    </location>
</feature>
<evidence type="ECO:0000313" key="2">
    <source>
        <dbReference type="EMBL" id="CRX37275.1"/>
    </source>
</evidence>
<name>A0A0G7ZM72_9MOLU</name>
<keyword evidence="1" id="KW-0812">Transmembrane</keyword>
<evidence type="ECO:0008006" key="4">
    <source>
        <dbReference type="Google" id="ProtNLM"/>
    </source>
</evidence>
<evidence type="ECO:0000256" key="1">
    <source>
        <dbReference type="SAM" id="Phobius"/>
    </source>
</evidence>
<dbReference type="InterPro" id="IPR021552">
    <property type="entry name" value="ArsP_2"/>
</dbReference>
<dbReference type="EMBL" id="CWGI01000001">
    <property type="protein sequence ID" value="CRX37275.1"/>
    <property type="molecule type" value="Genomic_DNA"/>
</dbReference>
<gene>
    <name evidence="2" type="ORF">HEPPS_05050</name>
</gene>
<feature type="transmembrane region" description="Helical" evidence="1">
    <location>
        <begin position="280"/>
        <end position="306"/>
    </location>
</feature>
<feature type="transmembrane region" description="Helical" evidence="1">
    <location>
        <begin position="19"/>
        <end position="37"/>
    </location>
</feature>
<evidence type="ECO:0000313" key="3">
    <source>
        <dbReference type="Proteomes" id="UP000242141"/>
    </source>
</evidence>
<protein>
    <recommendedName>
        <fullName evidence="4">Permease</fullName>
    </recommendedName>
</protein>
<feature type="transmembrane region" description="Helical" evidence="1">
    <location>
        <begin position="326"/>
        <end position="349"/>
    </location>
</feature>
<feature type="transmembrane region" description="Helical" evidence="1">
    <location>
        <begin position="107"/>
        <end position="126"/>
    </location>
</feature>
<organism evidence="2 3">
    <name type="scientific">Candidatus Hepatoplasma crinochetorum</name>
    <dbReference type="NCBI Taxonomy" id="295596"/>
    <lineage>
        <taxon>Bacteria</taxon>
        <taxon>Bacillati</taxon>
        <taxon>Mycoplasmatota</taxon>
        <taxon>Mollicutes</taxon>
        <taxon>Candidatus Hepatoplasmataceae</taxon>
        <taxon>Candidatus Hepatoplasma</taxon>
    </lineage>
</organism>
<dbReference type="NCBIfam" id="NF037962">
    <property type="entry name" value="arsenic_eff"/>
    <property type="match status" value="1"/>
</dbReference>
<keyword evidence="3" id="KW-1185">Reference proteome</keyword>
<reference evidence="3" key="1">
    <citation type="submission" date="2015-05" db="EMBL/GenBank/DDBJ databases">
        <authorList>
            <person name="Collingro A."/>
        </authorList>
    </citation>
    <scope>NUCLEOTIDE SEQUENCE [LARGE SCALE GENOMIC DNA]</scope>
    <source>
        <strain evidence="3">Ps</strain>
    </source>
</reference>
<keyword evidence="1" id="KW-0472">Membrane</keyword>
<proteinExistence type="predicted"/>
<feature type="transmembrane region" description="Helical" evidence="1">
    <location>
        <begin position="383"/>
        <end position="405"/>
    </location>
</feature>
<feature type="transmembrane region" description="Helical" evidence="1">
    <location>
        <begin position="216"/>
        <end position="234"/>
    </location>
</feature>
<dbReference type="Pfam" id="PF11449">
    <property type="entry name" value="ArsP_2"/>
    <property type="match status" value="2"/>
</dbReference>
<feature type="transmembrane region" description="Helical" evidence="1">
    <location>
        <begin position="163"/>
        <end position="184"/>
    </location>
</feature>
<dbReference type="AlphaFoldDB" id="A0A0G7ZM72"/>
<sequence>MDGLIQILIDSTDTTIVDIMAWVALSLILFEMINIFTKDKFYSSIEHSRKAQPLLGALLGSTPGCSGPIIVTNLYNKNKVTFGTLCASFIATFGDASFVYLANDWLFFMQLLVISLIVGIIMGYLLDFTPWGKRLQIWLKKGEKGKAHQNAIEKEIKEITPEYFLILDRYIMPLIFFTLILFIFPETIYLVSGHVDGNGIIITDLWGAGFEKYIEIVKWVVIAMVIIFIFYYFFRKYYFKRYSDYRLRENQTKERDSGKGQVCVIAKHQYRSLKGEMYEVYYDSFVDSMFIMIWVFVGVLIFTFLYDPFKDGWNKFFMLGGGSISVLIGVFIGMIPGCGPQIAFANIFFQSNGAISKSAVVANSINQDGDAEFPLMTTNKKTFYVMALLNSIPALIVGFAFLPWYG</sequence>